<name>M1Z1H2_NITG3</name>
<dbReference type="Proteomes" id="UP000011704">
    <property type="component" value="Unassembled WGS sequence"/>
</dbReference>
<dbReference type="GO" id="GO:0004181">
    <property type="term" value="F:metallocarboxypeptidase activity"/>
    <property type="evidence" value="ECO:0007669"/>
    <property type="project" value="InterPro"/>
</dbReference>
<dbReference type="GO" id="GO:0006508">
    <property type="term" value="P:proteolysis"/>
    <property type="evidence" value="ECO:0007669"/>
    <property type="project" value="InterPro"/>
</dbReference>
<keyword evidence="8" id="KW-1185">Reference proteome</keyword>
<dbReference type="Gene3D" id="3.40.630.10">
    <property type="entry name" value="Zn peptidases"/>
    <property type="match status" value="1"/>
</dbReference>
<comment type="similarity">
    <text evidence="5">Belongs to the peptidase M14 family.</text>
</comment>
<proteinExistence type="inferred from homology"/>
<keyword evidence="3" id="KW-0378">Hydrolase</keyword>
<organism evidence="7 8">
    <name type="scientific">Nitrospina gracilis (strain 3/211)</name>
    <dbReference type="NCBI Taxonomy" id="1266370"/>
    <lineage>
        <taxon>Bacteria</taxon>
        <taxon>Pseudomonadati</taxon>
        <taxon>Nitrospinota/Tectimicrobiota group</taxon>
        <taxon>Nitrospinota</taxon>
        <taxon>Nitrospinia</taxon>
        <taxon>Nitrospinales</taxon>
        <taxon>Nitrospinaceae</taxon>
        <taxon>Nitrospina</taxon>
    </lineage>
</organism>
<evidence type="ECO:0000256" key="3">
    <source>
        <dbReference type="ARBA" id="ARBA00022801"/>
    </source>
</evidence>
<dbReference type="STRING" id="1266370.NITGR_730035"/>
<dbReference type="GO" id="GO:0016788">
    <property type="term" value="F:hydrolase activity, acting on ester bonds"/>
    <property type="evidence" value="ECO:0007669"/>
    <property type="project" value="InterPro"/>
</dbReference>
<evidence type="ECO:0000259" key="6">
    <source>
        <dbReference type="PROSITE" id="PS52035"/>
    </source>
</evidence>
<evidence type="ECO:0000313" key="7">
    <source>
        <dbReference type="EMBL" id="CCQ91577.1"/>
    </source>
</evidence>
<feature type="domain" description="Peptidase M14" evidence="6">
    <location>
        <begin position="5"/>
        <end position="252"/>
    </location>
</feature>
<keyword evidence="4" id="KW-0862">Zinc</keyword>
<dbReference type="InterPro" id="IPR053138">
    <property type="entry name" value="N-alpha-Ac-DABA_deacetylase"/>
</dbReference>
<dbReference type="InterPro" id="IPR000834">
    <property type="entry name" value="Peptidase_M14"/>
</dbReference>
<keyword evidence="2" id="KW-0479">Metal-binding</keyword>
<evidence type="ECO:0000313" key="8">
    <source>
        <dbReference type="Proteomes" id="UP000011704"/>
    </source>
</evidence>
<comment type="cofactor">
    <cofactor evidence="1">
        <name>Zn(2+)</name>
        <dbReference type="ChEBI" id="CHEBI:29105"/>
    </cofactor>
</comment>
<dbReference type="OrthoDB" id="184972at2"/>
<evidence type="ECO:0000256" key="4">
    <source>
        <dbReference type="ARBA" id="ARBA00022833"/>
    </source>
</evidence>
<dbReference type="AlphaFoldDB" id="M1Z1H2"/>
<sequence length="257" mass="28854">MNFNTSNSYQQVVDRVRAAAPAHSIIDTLGNLEVGNASYPLLKITFGTRGGKTVLISAGIHGDEPAGVEAVCTFLESRLYEPYLGEWEFHVIPCINPTGFEAGTRENHAGEDLNRAFQWEHPPLEVACVKSVFANGPFDLDLELHEDVDSVGYYLYQKDQDNFVSDLGRKILDAVELVMPLDENEEIEESPADRGLLARLKGPEEMDFWPMAIYAYVQGCRHMFTMETSGRFPLKQRIEAHLTGIEVALREFSRVSR</sequence>
<dbReference type="InParanoid" id="M1Z1H2"/>
<evidence type="ECO:0000256" key="1">
    <source>
        <dbReference type="ARBA" id="ARBA00001947"/>
    </source>
</evidence>
<comment type="caution">
    <text evidence="7">The sequence shown here is derived from an EMBL/GenBank/DDBJ whole genome shotgun (WGS) entry which is preliminary data.</text>
</comment>
<dbReference type="CDD" id="cd06231">
    <property type="entry name" value="M14_REP34-like"/>
    <property type="match status" value="1"/>
</dbReference>
<accession>M1Z1H2</accession>
<dbReference type="RefSeq" id="WP_005010434.1">
    <property type="nucleotide sequence ID" value="NZ_HG422173.1"/>
</dbReference>
<gene>
    <name evidence="7" type="ORF">NITGR_730035</name>
</gene>
<evidence type="ECO:0000256" key="2">
    <source>
        <dbReference type="ARBA" id="ARBA00022723"/>
    </source>
</evidence>
<dbReference type="GO" id="GO:0008270">
    <property type="term" value="F:zinc ion binding"/>
    <property type="evidence" value="ECO:0007669"/>
    <property type="project" value="InterPro"/>
</dbReference>
<evidence type="ECO:0000256" key="5">
    <source>
        <dbReference type="PROSITE-ProRule" id="PRU01379"/>
    </source>
</evidence>
<dbReference type="SUPFAM" id="SSF53187">
    <property type="entry name" value="Zn-dependent exopeptidases"/>
    <property type="match status" value="1"/>
</dbReference>
<dbReference type="PANTHER" id="PTHR37326:SF1">
    <property type="entry name" value="BLL3975 PROTEIN"/>
    <property type="match status" value="1"/>
</dbReference>
<reference evidence="7 8" key="1">
    <citation type="journal article" date="2013" name="Front. Microbiol.">
        <title>The genome of Nitrospina gracilis illuminates the metabolism and evolution of the major marine nitrite oxidizer.</title>
        <authorList>
            <person name="Luecker S."/>
            <person name="Nowka B."/>
            <person name="Rattei T."/>
            <person name="Spieck E."/>
            <person name="and Daims H."/>
        </authorList>
    </citation>
    <scope>NUCLEOTIDE SEQUENCE [LARGE SCALE GENOMIC DNA]</scope>
    <source>
        <strain evidence="7 8">3/211</strain>
    </source>
</reference>
<dbReference type="HOGENOM" id="CLU_1045086_0_0_0"/>
<dbReference type="Pfam" id="PF24827">
    <property type="entry name" value="AstE_AspA_cat"/>
    <property type="match status" value="1"/>
</dbReference>
<dbReference type="PANTHER" id="PTHR37326">
    <property type="entry name" value="BLL3975 PROTEIN"/>
    <property type="match status" value="1"/>
</dbReference>
<protein>
    <recommendedName>
        <fullName evidence="6">Peptidase M14 domain-containing protein</fullName>
    </recommendedName>
</protein>
<feature type="active site" description="Proton donor/acceptor" evidence="5">
    <location>
        <position position="227"/>
    </location>
</feature>
<dbReference type="PROSITE" id="PS52035">
    <property type="entry name" value="PEPTIDASE_M14"/>
    <property type="match status" value="1"/>
</dbReference>
<dbReference type="InterPro" id="IPR055438">
    <property type="entry name" value="AstE_AspA_cat"/>
</dbReference>
<dbReference type="EMBL" id="CAQJ01000081">
    <property type="protein sequence ID" value="CCQ91577.1"/>
    <property type="molecule type" value="Genomic_DNA"/>
</dbReference>